<evidence type="ECO:0000313" key="3">
    <source>
        <dbReference type="EMBL" id="OOM62617.1"/>
    </source>
</evidence>
<accession>A0A1S8SB11</accession>
<name>A0A1S8SB11_CLOBE</name>
<dbReference type="AlphaFoldDB" id="A0A1S8SB11"/>
<dbReference type="PANTHER" id="PTHR45947">
    <property type="entry name" value="SULFOQUINOVOSYL TRANSFERASE SQD2"/>
    <property type="match status" value="1"/>
</dbReference>
<sequence length="386" mass="44840">MENKTLRVLQVVDSLGAGGIQAFILNINRNMHLDKVKFDYVVYKNKEETEFYDESVEKMGGQIICLEKNNGIKRLKSFIDLYRLQKDKKYSVVHIHGDRAKSFFEAAVFKICKTPTIIMHSHNDRISRDKRFYHLHLGIQNIIRSLWKYVVDYEFACSTNAAQWMFSKEDVRDEKAKVINNGIDEKKFIYNENVREEYRRKLKLEDKFVLTHVGRFSYQKNHDFLIDIFNSVNKKYSNSVLLLIGEGELKEKIEDKVRSLNLEDKVIFYGLCNEIHNILQASDIFVFPSHYEGLPVVGIEVQAAALMAVASDAISNEIKITHYWKSVSLDSSPEEWAKIILKYKDGYSRKDTSEDIIKSGFSARAISRNLENLYMNADNNQKSGNK</sequence>
<organism evidence="3 4">
    <name type="scientific">Clostridium beijerinckii</name>
    <name type="common">Clostridium MP</name>
    <dbReference type="NCBI Taxonomy" id="1520"/>
    <lineage>
        <taxon>Bacteria</taxon>
        <taxon>Bacillati</taxon>
        <taxon>Bacillota</taxon>
        <taxon>Clostridia</taxon>
        <taxon>Eubacteriales</taxon>
        <taxon>Clostridiaceae</taxon>
        <taxon>Clostridium</taxon>
    </lineage>
</organism>
<dbReference type="EMBL" id="LZZI01000021">
    <property type="protein sequence ID" value="OOM62617.1"/>
    <property type="molecule type" value="Genomic_DNA"/>
</dbReference>
<keyword evidence="3" id="KW-0808">Transferase</keyword>
<dbReference type="InterPro" id="IPR050194">
    <property type="entry name" value="Glycosyltransferase_grp1"/>
</dbReference>
<dbReference type="InterPro" id="IPR028098">
    <property type="entry name" value="Glyco_trans_4-like_N"/>
</dbReference>
<reference evidence="3 4" key="1">
    <citation type="submission" date="2016-05" db="EMBL/GenBank/DDBJ databases">
        <title>Microbial solvent formation.</title>
        <authorList>
            <person name="Poehlein A."/>
            <person name="Montoya Solano J.D."/>
            <person name="Flitsch S."/>
            <person name="Krabben P."/>
            <person name="Duerre P."/>
            <person name="Daniel R."/>
        </authorList>
    </citation>
    <scope>NUCLEOTIDE SEQUENCE [LARGE SCALE GENOMIC DNA]</scope>
    <source>
        <strain evidence="3 4">DSM 53</strain>
    </source>
</reference>
<feature type="domain" description="Glycosyl transferase family 1" evidence="1">
    <location>
        <begin position="195"/>
        <end position="347"/>
    </location>
</feature>
<dbReference type="Proteomes" id="UP000190973">
    <property type="component" value="Unassembled WGS sequence"/>
</dbReference>
<keyword evidence="3" id="KW-0328">Glycosyltransferase</keyword>
<dbReference type="Pfam" id="PF13439">
    <property type="entry name" value="Glyco_transf_4"/>
    <property type="match status" value="1"/>
</dbReference>
<dbReference type="Gene3D" id="3.40.50.2000">
    <property type="entry name" value="Glycogen Phosphorylase B"/>
    <property type="match status" value="2"/>
</dbReference>
<dbReference type="EC" id="2.4.-.-" evidence="3"/>
<evidence type="ECO:0000313" key="4">
    <source>
        <dbReference type="Proteomes" id="UP000190973"/>
    </source>
</evidence>
<evidence type="ECO:0000259" key="1">
    <source>
        <dbReference type="Pfam" id="PF00534"/>
    </source>
</evidence>
<dbReference type="PANTHER" id="PTHR45947:SF3">
    <property type="entry name" value="SULFOQUINOVOSYL TRANSFERASE SQD2"/>
    <property type="match status" value="1"/>
</dbReference>
<protein>
    <submittedName>
        <fullName evidence="3">Putative glycosyltransferase EpsF</fullName>
        <ecNumber evidence="3">2.4.-.-</ecNumber>
    </submittedName>
</protein>
<gene>
    <name evidence="3" type="primary">epsF_2</name>
    <name evidence="3" type="ORF">CLBCK_16600</name>
</gene>
<comment type="caution">
    <text evidence="3">The sequence shown here is derived from an EMBL/GenBank/DDBJ whole genome shotgun (WGS) entry which is preliminary data.</text>
</comment>
<dbReference type="Pfam" id="PF00534">
    <property type="entry name" value="Glycos_transf_1"/>
    <property type="match status" value="1"/>
</dbReference>
<dbReference type="SUPFAM" id="SSF53756">
    <property type="entry name" value="UDP-Glycosyltransferase/glycogen phosphorylase"/>
    <property type="match status" value="1"/>
</dbReference>
<dbReference type="GO" id="GO:0016757">
    <property type="term" value="F:glycosyltransferase activity"/>
    <property type="evidence" value="ECO:0007669"/>
    <property type="project" value="UniProtKB-KW"/>
</dbReference>
<proteinExistence type="predicted"/>
<feature type="domain" description="Glycosyltransferase subfamily 4-like N-terminal" evidence="2">
    <location>
        <begin position="18"/>
        <end position="185"/>
    </location>
</feature>
<dbReference type="RefSeq" id="WP_077838332.1">
    <property type="nucleotide sequence ID" value="NZ_JABTAE010000001.1"/>
</dbReference>
<evidence type="ECO:0000259" key="2">
    <source>
        <dbReference type="Pfam" id="PF13439"/>
    </source>
</evidence>
<dbReference type="InterPro" id="IPR001296">
    <property type="entry name" value="Glyco_trans_1"/>
</dbReference>